<proteinExistence type="predicted"/>
<name>A0AAN9VWH8_9ORTH</name>
<dbReference type="EMBL" id="JAZDUA010000074">
    <property type="protein sequence ID" value="KAK7869435.1"/>
    <property type="molecule type" value="Genomic_DNA"/>
</dbReference>
<gene>
    <name evidence="1" type="ORF">R5R35_008163</name>
</gene>
<keyword evidence="2" id="KW-1185">Reference proteome</keyword>
<protein>
    <submittedName>
        <fullName evidence="1">Uncharacterized protein</fullName>
    </submittedName>
</protein>
<dbReference type="Proteomes" id="UP001378592">
    <property type="component" value="Unassembled WGS sequence"/>
</dbReference>
<reference evidence="1 2" key="1">
    <citation type="submission" date="2024-03" db="EMBL/GenBank/DDBJ databases">
        <title>The genome assembly and annotation of the cricket Gryllus longicercus Weissman &amp; Gray.</title>
        <authorList>
            <person name="Szrajer S."/>
            <person name="Gray D."/>
            <person name="Ylla G."/>
        </authorList>
    </citation>
    <scope>NUCLEOTIDE SEQUENCE [LARGE SCALE GENOMIC DNA]</scope>
    <source>
        <strain evidence="1">DAG 2021-001</strain>
        <tissue evidence="1">Whole body minus gut</tissue>
    </source>
</reference>
<organism evidence="1 2">
    <name type="scientific">Gryllus longicercus</name>
    <dbReference type="NCBI Taxonomy" id="2509291"/>
    <lineage>
        <taxon>Eukaryota</taxon>
        <taxon>Metazoa</taxon>
        <taxon>Ecdysozoa</taxon>
        <taxon>Arthropoda</taxon>
        <taxon>Hexapoda</taxon>
        <taxon>Insecta</taxon>
        <taxon>Pterygota</taxon>
        <taxon>Neoptera</taxon>
        <taxon>Polyneoptera</taxon>
        <taxon>Orthoptera</taxon>
        <taxon>Ensifera</taxon>
        <taxon>Gryllidea</taxon>
        <taxon>Grylloidea</taxon>
        <taxon>Gryllidae</taxon>
        <taxon>Gryllinae</taxon>
        <taxon>Gryllus</taxon>
    </lineage>
</organism>
<comment type="caution">
    <text evidence="1">The sequence shown here is derived from an EMBL/GenBank/DDBJ whole genome shotgun (WGS) entry which is preliminary data.</text>
</comment>
<dbReference type="AlphaFoldDB" id="A0AAN9VWH8"/>
<evidence type="ECO:0000313" key="2">
    <source>
        <dbReference type="Proteomes" id="UP001378592"/>
    </source>
</evidence>
<accession>A0AAN9VWH8</accession>
<sequence>MLFSVFLQVIFFFHLTIVNIVNSETKLYQTVFLQKRN</sequence>
<evidence type="ECO:0000313" key="1">
    <source>
        <dbReference type="EMBL" id="KAK7869435.1"/>
    </source>
</evidence>